<evidence type="ECO:0000313" key="2">
    <source>
        <dbReference type="EMBL" id="AZK44253.1"/>
    </source>
</evidence>
<accession>A0A3Q8S7J3</accession>
<reference evidence="2 3" key="1">
    <citation type="journal article" date="2020" name="Int. J. Syst. Evol. Microbiol.">
        <title>Description of Erysipelothrix piscisicarius sp. nov., an emergent fish pathogen, and assessment of virulence using a tiger barb (Puntigrus tetrazona) infection model.</title>
        <authorList>
            <person name="Pomaranski E.K."/>
            <person name="Griffin M.J."/>
            <person name="Camus A.C."/>
            <person name="Armwood A.R."/>
            <person name="Shelley J."/>
            <person name="Waldbieser G.C."/>
            <person name="LaFrentz B.R."/>
            <person name="Garcia J.C."/>
            <person name="Yanong R."/>
            <person name="Soto E."/>
        </authorList>
    </citation>
    <scope>NUCLEOTIDE SEQUENCE [LARGE SCALE GENOMIC DNA]</scope>
    <source>
        <strain evidence="2 3">15TAL0474</strain>
    </source>
</reference>
<dbReference type="Proteomes" id="UP000278804">
    <property type="component" value="Chromosome"/>
</dbReference>
<protein>
    <submittedName>
        <fullName evidence="2">Uncharacterized protein</fullName>
    </submittedName>
</protein>
<evidence type="ECO:0000313" key="3">
    <source>
        <dbReference type="Proteomes" id="UP000278804"/>
    </source>
</evidence>
<dbReference type="RefSeq" id="WP_125164431.1">
    <property type="nucleotide sequence ID" value="NZ_CP034234.1"/>
</dbReference>
<keyword evidence="1" id="KW-0472">Membrane</keyword>
<dbReference type="AlphaFoldDB" id="A0A3Q8S7J3"/>
<keyword evidence="3" id="KW-1185">Reference proteome</keyword>
<dbReference type="EMBL" id="CP034234">
    <property type="protein sequence ID" value="AZK44253.1"/>
    <property type="molecule type" value="Genomic_DNA"/>
</dbReference>
<keyword evidence="1" id="KW-0812">Transmembrane</keyword>
<name>A0A3Q8S7J3_9FIRM</name>
<dbReference type="KEGG" id="eri:EEI45_05385"/>
<feature type="transmembrane region" description="Helical" evidence="1">
    <location>
        <begin position="6"/>
        <end position="28"/>
    </location>
</feature>
<organism evidence="2 3">
    <name type="scientific">Erysipelothrix piscisicarius</name>
    <dbReference type="NCBI Taxonomy" id="2485784"/>
    <lineage>
        <taxon>Bacteria</taxon>
        <taxon>Bacillati</taxon>
        <taxon>Bacillota</taxon>
        <taxon>Erysipelotrichia</taxon>
        <taxon>Erysipelotrichales</taxon>
        <taxon>Erysipelotrichaceae</taxon>
        <taxon>Erysipelothrix</taxon>
    </lineage>
</organism>
<evidence type="ECO:0000256" key="1">
    <source>
        <dbReference type="SAM" id="Phobius"/>
    </source>
</evidence>
<proteinExistence type="predicted"/>
<gene>
    <name evidence="2" type="ORF">EEI45_05385</name>
</gene>
<keyword evidence="1" id="KW-1133">Transmembrane helix</keyword>
<sequence length="108" mass="12819">MDGNFVGCANVVFVILCFSIIKASTLYVKHYRMKQTINNIQQRIELERLVIDHFCFEDEDFMYEDVNFEVFAQKKDQKVYVSINGIRSYRFSYDIIDDGSFNLTKMED</sequence>